<reference evidence="2" key="1">
    <citation type="submission" date="2025-08" db="UniProtKB">
        <authorList>
            <consortium name="RefSeq"/>
        </authorList>
    </citation>
    <scope>IDENTIFICATION</scope>
    <source>
        <tissue evidence="2">Whole body</tissue>
    </source>
</reference>
<keyword evidence="1" id="KW-1185">Reference proteome</keyword>
<protein>
    <submittedName>
        <fullName evidence="2">Uncharacterized protein LOC112694450</fullName>
    </submittedName>
</protein>
<dbReference type="AlphaFoldDB" id="A0A8B8GR18"/>
<dbReference type="RefSeq" id="XP_025425699.1">
    <property type="nucleotide sequence ID" value="XM_025569914.1"/>
</dbReference>
<gene>
    <name evidence="2" type="primary">LOC112694450</name>
</gene>
<sequence>MDKWLIKKSIKTTDHSTDANNSSNSLNVESKSEISQKKRVFQEKWLQLYPWLLYDRVKEKSFCSTCSSAVENKVDLPASSVPDQNFKNAFVVEGFSAWNKALERFKFHEGMTEEIVSANNSTTNKIIDLTEDSFSMDISID</sequence>
<dbReference type="OrthoDB" id="6762374at2759"/>
<dbReference type="GeneID" id="112694450"/>
<accession>A0A8B8GR18</accession>
<evidence type="ECO:0000313" key="1">
    <source>
        <dbReference type="Proteomes" id="UP000694846"/>
    </source>
</evidence>
<organism evidence="1 2">
    <name type="scientific">Sipha flava</name>
    <name type="common">yellow sugarcane aphid</name>
    <dbReference type="NCBI Taxonomy" id="143950"/>
    <lineage>
        <taxon>Eukaryota</taxon>
        <taxon>Metazoa</taxon>
        <taxon>Ecdysozoa</taxon>
        <taxon>Arthropoda</taxon>
        <taxon>Hexapoda</taxon>
        <taxon>Insecta</taxon>
        <taxon>Pterygota</taxon>
        <taxon>Neoptera</taxon>
        <taxon>Paraneoptera</taxon>
        <taxon>Hemiptera</taxon>
        <taxon>Sternorrhyncha</taxon>
        <taxon>Aphidomorpha</taxon>
        <taxon>Aphidoidea</taxon>
        <taxon>Aphididae</taxon>
        <taxon>Sipha</taxon>
    </lineage>
</organism>
<evidence type="ECO:0000313" key="2">
    <source>
        <dbReference type="RefSeq" id="XP_025425699.1"/>
    </source>
</evidence>
<name>A0A8B8GR18_9HEMI</name>
<proteinExistence type="predicted"/>
<dbReference type="Proteomes" id="UP000694846">
    <property type="component" value="Unplaced"/>
</dbReference>